<organism evidence="2">
    <name type="scientific">uncultured Thermomicrobiales bacterium</name>
    <dbReference type="NCBI Taxonomy" id="1645740"/>
    <lineage>
        <taxon>Bacteria</taxon>
        <taxon>Pseudomonadati</taxon>
        <taxon>Thermomicrobiota</taxon>
        <taxon>Thermomicrobia</taxon>
        <taxon>Thermomicrobiales</taxon>
        <taxon>environmental samples</taxon>
    </lineage>
</organism>
<accession>A0A6J4UB45</accession>
<feature type="compositionally biased region" description="Basic and acidic residues" evidence="1">
    <location>
        <begin position="36"/>
        <end position="45"/>
    </location>
</feature>
<dbReference type="EMBL" id="CADCWJ010000063">
    <property type="protein sequence ID" value="CAA9542962.1"/>
    <property type="molecule type" value="Genomic_DNA"/>
</dbReference>
<dbReference type="AlphaFoldDB" id="A0A6J4UB45"/>
<protein>
    <submittedName>
        <fullName evidence="2">Uncharacterized protein</fullName>
    </submittedName>
</protein>
<reference evidence="2" key="1">
    <citation type="submission" date="2020-02" db="EMBL/GenBank/DDBJ databases">
        <authorList>
            <person name="Meier V. D."/>
        </authorList>
    </citation>
    <scope>NUCLEOTIDE SEQUENCE</scope>
    <source>
        <strain evidence="2">AVDCRST_MAG87</strain>
    </source>
</reference>
<gene>
    <name evidence="2" type="ORF">AVDCRST_MAG87-237</name>
</gene>
<evidence type="ECO:0000256" key="1">
    <source>
        <dbReference type="SAM" id="MobiDB-lite"/>
    </source>
</evidence>
<name>A0A6J4UB45_9BACT</name>
<proteinExistence type="predicted"/>
<evidence type="ECO:0000313" key="2">
    <source>
        <dbReference type="EMBL" id="CAA9542962.1"/>
    </source>
</evidence>
<sequence>MSAGLTGFSLTGMLDVRRKGIVPMAAMIERIRRRRESPVVRERAGKRLSQRSELASSTF</sequence>
<feature type="region of interest" description="Disordered" evidence="1">
    <location>
        <begin position="35"/>
        <end position="59"/>
    </location>
</feature>